<evidence type="ECO:0000313" key="3">
    <source>
        <dbReference type="Proteomes" id="UP001595444"/>
    </source>
</evidence>
<feature type="region of interest" description="Disordered" evidence="1">
    <location>
        <begin position="230"/>
        <end position="254"/>
    </location>
</feature>
<organism evidence="2 3">
    <name type="scientific">Kordiimonas pumila</name>
    <dbReference type="NCBI Taxonomy" id="2161677"/>
    <lineage>
        <taxon>Bacteria</taxon>
        <taxon>Pseudomonadati</taxon>
        <taxon>Pseudomonadota</taxon>
        <taxon>Alphaproteobacteria</taxon>
        <taxon>Kordiimonadales</taxon>
        <taxon>Kordiimonadaceae</taxon>
        <taxon>Kordiimonas</taxon>
    </lineage>
</organism>
<evidence type="ECO:0000256" key="1">
    <source>
        <dbReference type="SAM" id="MobiDB-lite"/>
    </source>
</evidence>
<dbReference type="Proteomes" id="UP001595444">
    <property type="component" value="Unassembled WGS sequence"/>
</dbReference>
<feature type="compositionally biased region" description="Low complexity" evidence="1">
    <location>
        <begin position="237"/>
        <end position="250"/>
    </location>
</feature>
<name>A0ABV7D5H3_9PROT</name>
<protein>
    <submittedName>
        <fullName evidence="2">Uncharacterized protein</fullName>
    </submittedName>
</protein>
<dbReference type="EMBL" id="JBHRSL010000010">
    <property type="protein sequence ID" value="MFC3052414.1"/>
    <property type="molecule type" value="Genomic_DNA"/>
</dbReference>
<comment type="caution">
    <text evidence="2">The sequence shown here is derived from an EMBL/GenBank/DDBJ whole genome shotgun (WGS) entry which is preliminary data.</text>
</comment>
<proteinExistence type="predicted"/>
<reference evidence="3" key="1">
    <citation type="journal article" date="2019" name="Int. J. Syst. Evol. Microbiol.">
        <title>The Global Catalogue of Microorganisms (GCM) 10K type strain sequencing project: providing services to taxonomists for standard genome sequencing and annotation.</title>
        <authorList>
            <consortium name="The Broad Institute Genomics Platform"/>
            <consortium name="The Broad Institute Genome Sequencing Center for Infectious Disease"/>
            <person name="Wu L."/>
            <person name="Ma J."/>
        </authorList>
    </citation>
    <scope>NUCLEOTIDE SEQUENCE [LARGE SCALE GENOMIC DNA]</scope>
    <source>
        <strain evidence="3">KCTC 62164</strain>
    </source>
</reference>
<accession>A0ABV7D5H3</accession>
<evidence type="ECO:0000313" key="2">
    <source>
        <dbReference type="EMBL" id="MFC3052414.1"/>
    </source>
</evidence>
<gene>
    <name evidence="2" type="ORF">ACFOKA_10930</name>
</gene>
<keyword evidence="3" id="KW-1185">Reference proteome</keyword>
<dbReference type="RefSeq" id="WP_194213921.1">
    <property type="nucleotide sequence ID" value="NZ_CP061205.1"/>
</dbReference>
<sequence>MQSIRVKTESIQKYQQLYGAPDPVLAVHFMIGNQRAAREHFKDKWPELVPILEVHIGRILKSKLGANDILIRREALSYYIICTDRDLIEMTNFCKRIAAHVFEKIFSNDIHLQKLQISLSALSVDMANVTNDSALKKALFTLEDSEGQSTIVSRDNYAACKPEQIDHSLVRQIAALRGTCDQFFSAISKVPDTDETLKEYHSELRRVRRAANIISRGISSLLKDTDDIEATDDSENATDTPTTTTSVPAEESVKQTEAESIRLDVEKQIAPDAEVAYFPVWNVPKQLIDIYRCSIIRHLPSGIVEVNTGSETQHGSFVVDNLIVRKVLADLPEFTGPDADCMLYMPLHANTILSDQHFAQITSKLKPLTLVERKQLLIGIHGITENTSAETIQKLTIAVKPYCRTINFRITGNKSLSSVIKKAGGSAIGLHVDDVLTTSANITENITQLATEADSVHILSFTEGVHSVALAATAIGAGISYISGEAIASPLELPWGALEFKVESLYSRVISD</sequence>